<gene>
    <name evidence="1" type="ORF">DPMN_081473</name>
</gene>
<proteinExistence type="predicted"/>
<accession>A0A9D3Y8Q2</accession>
<dbReference type="Proteomes" id="UP000828390">
    <property type="component" value="Unassembled WGS sequence"/>
</dbReference>
<protein>
    <submittedName>
        <fullName evidence="1">Uncharacterized protein</fullName>
    </submittedName>
</protein>
<evidence type="ECO:0000313" key="1">
    <source>
        <dbReference type="EMBL" id="KAH3694034.1"/>
    </source>
</evidence>
<sequence>MKKQLPLVFALMSTKTEADYVAVLTAIKEKLNNPVVDNFVLDFEQGKYQYYISDYIYFNL</sequence>
<keyword evidence="2" id="KW-1185">Reference proteome</keyword>
<name>A0A9D3Y8Q2_DREPO</name>
<reference evidence="1" key="2">
    <citation type="submission" date="2020-11" db="EMBL/GenBank/DDBJ databases">
        <authorList>
            <person name="McCartney M.A."/>
            <person name="Auch B."/>
            <person name="Kono T."/>
            <person name="Mallez S."/>
            <person name="Becker A."/>
            <person name="Gohl D.M."/>
            <person name="Silverstein K.A.T."/>
            <person name="Koren S."/>
            <person name="Bechman K.B."/>
            <person name="Herman A."/>
            <person name="Abrahante J.E."/>
            <person name="Garbe J."/>
        </authorList>
    </citation>
    <scope>NUCLEOTIDE SEQUENCE</scope>
    <source>
        <strain evidence="1">Duluth1</strain>
        <tissue evidence="1">Whole animal</tissue>
    </source>
</reference>
<reference evidence="1" key="1">
    <citation type="journal article" date="2019" name="bioRxiv">
        <title>The Genome of the Zebra Mussel, Dreissena polymorpha: A Resource for Invasive Species Research.</title>
        <authorList>
            <person name="McCartney M.A."/>
            <person name="Auch B."/>
            <person name="Kono T."/>
            <person name="Mallez S."/>
            <person name="Zhang Y."/>
            <person name="Obille A."/>
            <person name="Becker A."/>
            <person name="Abrahante J.E."/>
            <person name="Garbe J."/>
            <person name="Badalamenti J.P."/>
            <person name="Herman A."/>
            <person name="Mangelson H."/>
            <person name="Liachko I."/>
            <person name="Sullivan S."/>
            <person name="Sone E.D."/>
            <person name="Koren S."/>
            <person name="Silverstein K.A.T."/>
            <person name="Beckman K.B."/>
            <person name="Gohl D.M."/>
        </authorList>
    </citation>
    <scope>NUCLEOTIDE SEQUENCE</scope>
    <source>
        <strain evidence="1">Duluth1</strain>
        <tissue evidence="1">Whole animal</tissue>
    </source>
</reference>
<evidence type="ECO:0000313" key="2">
    <source>
        <dbReference type="Proteomes" id="UP000828390"/>
    </source>
</evidence>
<organism evidence="1 2">
    <name type="scientific">Dreissena polymorpha</name>
    <name type="common">Zebra mussel</name>
    <name type="synonym">Mytilus polymorpha</name>
    <dbReference type="NCBI Taxonomy" id="45954"/>
    <lineage>
        <taxon>Eukaryota</taxon>
        <taxon>Metazoa</taxon>
        <taxon>Spiralia</taxon>
        <taxon>Lophotrochozoa</taxon>
        <taxon>Mollusca</taxon>
        <taxon>Bivalvia</taxon>
        <taxon>Autobranchia</taxon>
        <taxon>Heteroconchia</taxon>
        <taxon>Euheterodonta</taxon>
        <taxon>Imparidentia</taxon>
        <taxon>Neoheterodontei</taxon>
        <taxon>Myida</taxon>
        <taxon>Dreissenoidea</taxon>
        <taxon>Dreissenidae</taxon>
        <taxon>Dreissena</taxon>
    </lineage>
</organism>
<comment type="caution">
    <text evidence="1">The sequence shown here is derived from an EMBL/GenBank/DDBJ whole genome shotgun (WGS) entry which is preliminary data.</text>
</comment>
<dbReference type="EMBL" id="JAIWYP010000016">
    <property type="protein sequence ID" value="KAH3694034.1"/>
    <property type="molecule type" value="Genomic_DNA"/>
</dbReference>
<dbReference type="AlphaFoldDB" id="A0A9D3Y8Q2"/>